<dbReference type="CDD" id="cd00037">
    <property type="entry name" value="CLECT"/>
    <property type="match status" value="1"/>
</dbReference>
<dbReference type="PROSITE" id="PS50041">
    <property type="entry name" value="C_TYPE_LECTIN_2"/>
    <property type="match status" value="1"/>
</dbReference>
<dbReference type="OrthoDB" id="6337382at2759"/>
<evidence type="ECO:0000313" key="5">
    <source>
        <dbReference type="Proteomes" id="UP001652627"/>
    </source>
</evidence>
<feature type="domain" description="C-type lectin" evidence="4">
    <location>
        <begin position="52"/>
        <end position="154"/>
    </location>
</feature>
<keyword evidence="3" id="KW-0732">Signal</keyword>
<organism evidence="5 6">
    <name type="scientific">Apteryx mantelli</name>
    <name type="common">North Island brown kiwi</name>
    <dbReference type="NCBI Taxonomy" id="2696672"/>
    <lineage>
        <taxon>Eukaryota</taxon>
        <taxon>Metazoa</taxon>
        <taxon>Chordata</taxon>
        <taxon>Craniata</taxon>
        <taxon>Vertebrata</taxon>
        <taxon>Euteleostomi</taxon>
        <taxon>Archelosauria</taxon>
        <taxon>Archosauria</taxon>
        <taxon>Dinosauria</taxon>
        <taxon>Saurischia</taxon>
        <taxon>Theropoda</taxon>
        <taxon>Coelurosauria</taxon>
        <taxon>Aves</taxon>
        <taxon>Palaeognathae</taxon>
        <taxon>Apterygiformes</taxon>
        <taxon>Apterygidae</taxon>
        <taxon>Apteryx</taxon>
    </lineage>
</organism>
<dbReference type="RefSeq" id="XP_013803766.2">
    <property type="nucleotide sequence ID" value="XM_013948312.2"/>
</dbReference>
<dbReference type="SUPFAM" id="SSF56436">
    <property type="entry name" value="C-type lectin-like"/>
    <property type="match status" value="1"/>
</dbReference>
<gene>
    <name evidence="6" type="primary">LOC106489178</name>
</gene>
<reference evidence="5" key="1">
    <citation type="submission" date="2025-05" db="UniProtKB">
        <authorList>
            <consortium name="RefSeq"/>
        </authorList>
    </citation>
    <scope>NUCLEOTIDE SEQUENCE [LARGE SCALE GENOMIC DNA]</scope>
</reference>
<dbReference type="GeneID" id="106489178"/>
<dbReference type="AlphaFoldDB" id="A0A8B7IYA1"/>
<accession>A0A8B7IYA1</accession>
<dbReference type="InterPro" id="IPR016186">
    <property type="entry name" value="C-type_lectin-like/link_sf"/>
</dbReference>
<name>A0A8B7IYA1_9AVES</name>
<dbReference type="InterPro" id="IPR018378">
    <property type="entry name" value="C-type_lectin_CS"/>
</dbReference>
<dbReference type="Gene3D" id="3.10.100.10">
    <property type="entry name" value="Mannose-Binding Protein A, subunit A"/>
    <property type="match status" value="1"/>
</dbReference>
<dbReference type="KEGG" id="aam:106489178"/>
<feature type="chain" id="PRO_5046687981" evidence="3">
    <location>
        <begin position="21"/>
        <end position="162"/>
    </location>
</feature>
<evidence type="ECO:0000256" key="2">
    <source>
        <dbReference type="SAM" id="MobiDB-lite"/>
    </source>
</evidence>
<keyword evidence="5" id="KW-1185">Reference proteome</keyword>
<evidence type="ECO:0000313" key="6">
    <source>
        <dbReference type="RefSeq" id="XP_013803766.2"/>
    </source>
</evidence>
<feature type="signal peptide" evidence="3">
    <location>
        <begin position="1"/>
        <end position="20"/>
    </location>
</feature>
<dbReference type="InterPro" id="IPR016187">
    <property type="entry name" value="CTDL_fold"/>
</dbReference>
<evidence type="ECO:0000256" key="3">
    <source>
        <dbReference type="SAM" id="SignalP"/>
    </source>
</evidence>
<dbReference type="Proteomes" id="UP001652627">
    <property type="component" value="Chromosome 1"/>
</dbReference>
<proteinExistence type="predicted"/>
<sequence length="162" mass="18054">MSRLVLFLLFGASVLSSSEGRRRETAEPTSPIADATTRGGLKSPSTQRKKTKRAGGHLTRITSAAENEFLHKLTQRQKETQFWTGRTYQKGLSLKCTDGSLTTFIQRPLSSLLRAVKRPLNNLLNNKFCLTLNTGGQGEWGSSVCSRRLPFICVYKPDLMHP</sequence>
<protein>
    <submittedName>
        <fullName evidence="6">C-type mannose receptor 2-like</fullName>
    </submittedName>
</protein>
<evidence type="ECO:0000256" key="1">
    <source>
        <dbReference type="ARBA" id="ARBA00023157"/>
    </source>
</evidence>
<reference evidence="6" key="2">
    <citation type="submission" date="2025-08" db="UniProtKB">
        <authorList>
            <consortium name="RefSeq"/>
        </authorList>
    </citation>
    <scope>IDENTIFICATION</scope>
    <source>
        <tissue evidence="6">Blood</tissue>
    </source>
</reference>
<dbReference type="PROSITE" id="PS00615">
    <property type="entry name" value="C_TYPE_LECTIN_1"/>
    <property type="match status" value="1"/>
</dbReference>
<keyword evidence="1" id="KW-1015">Disulfide bond</keyword>
<feature type="region of interest" description="Disordered" evidence="2">
    <location>
        <begin position="19"/>
        <end position="56"/>
    </location>
</feature>
<dbReference type="Pfam" id="PF00059">
    <property type="entry name" value="Lectin_C"/>
    <property type="match status" value="1"/>
</dbReference>
<evidence type="ECO:0000259" key="4">
    <source>
        <dbReference type="PROSITE" id="PS50041"/>
    </source>
</evidence>
<dbReference type="InterPro" id="IPR001304">
    <property type="entry name" value="C-type_lectin-like"/>
</dbReference>